<dbReference type="EMBL" id="JAWWNJ010000025">
    <property type="protein sequence ID" value="KAK7030688.1"/>
    <property type="molecule type" value="Genomic_DNA"/>
</dbReference>
<reference evidence="2 3" key="1">
    <citation type="journal article" date="2024" name="J Genomics">
        <title>Draft genome sequencing and assembly of Favolaschia claudopus CIRM-BRFM 2984 isolated from oak limbs.</title>
        <authorList>
            <person name="Navarro D."/>
            <person name="Drula E."/>
            <person name="Chaduli D."/>
            <person name="Cazenave R."/>
            <person name="Ahrendt S."/>
            <person name="Wang J."/>
            <person name="Lipzen A."/>
            <person name="Daum C."/>
            <person name="Barry K."/>
            <person name="Grigoriev I.V."/>
            <person name="Favel A."/>
            <person name="Rosso M.N."/>
            <person name="Martin F."/>
        </authorList>
    </citation>
    <scope>NUCLEOTIDE SEQUENCE [LARGE SCALE GENOMIC DNA]</scope>
    <source>
        <strain evidence="2 3">CIRM-BRFM 2984</strain>
    </source>
</reference>
<feature type="coiled-coil region" evidence="1">
    <location>
        <begin position="217"/>
        <end position="251"/>
    </location>
</feature>
<keyword evidence="3" id="KW-1185">Reference proteome</keyword>
<protein>
    <submittedName>
        <fullName evidence="2">CBM1 domain-containing protein</fullName>
    </submittedName>
</protein>
<evidence type="ECO:0000313" key="3">
    <source>
        <dbReference type="Proteomes" id="UP001362999"/>
    </source>
</evidence>
<dbReference type="Proteomes" id="UP001362999">
    <property type="component" value="Unassembled WGS sequence"/>
</dbReference>
<sequence>MAESSNALRSKLSLEILYSVILSNSRTGSNTSFEDLANLQKALTVASLDTANDTGELPVTFAEGDIERFVSCPDIKEDAHTQRLIAEEMDSLLEQISSFCPQSASPEGTSQDLCDGLLAHLNQMKSWEEEADVAQRRIKLLLEKIEEIHPRLQRRLTGAIEKFAPEMASRRSANNDLLAMTIEASLVKVSFVRAQALESLYNYSSPKNPKQNMGHTLSVAYAKLKEEDRELKEEELKLDRELAEYQTLIDMVDGRGNAGFKQIVADTARVEKETEECRRDLRRLGWTG</sequence>
<gene>
    <name evidence="2" type="ORF">R3P38DRAFT_2929942</name>
</gene>
<comment type="caution">
    <text evidence="2">The sequence shown here is derived from an EMBL/GenBank/DDBJ whole genome shotgun (WGS) entry which is preliminary data.</text>
</comment>
<organism evidence="2 3">
    <name type="scientific">Favolaschia claudopus</name>
    <dbReference type="NCBI Taxonomy" id="2862362"/>
    <lineage>
        <taxon>Eukaryota</taxon>
        <taxon>Fungi</taxon>
        <taxon>Dikarya</taxon>
        <taxon>Basidiomycota</taxon>
        <taxon>Agaricomycotina</taxon>
        <taxon>Agaricomycetes</taxon>
        <taxon>Agaricomycetidae</taxon>
        <taxon>Agaricales</taxon>
        <taxon>Marasmiineae</taxon>
        <taxon>Mycenaceae</taxon>
        <taxon>Favolaschia</taxon>
    </lineage>
</organism>
<proteinExistence type="predicted"/>
<keyword evidence="1" id="KW-0175">Coiled coil</keyword>
<evidence type="ECO:0000313" key="2">
    <source>
        <dbReference type="EMBL" id="KAK7030688.1"/>
    </source>
</evidence>
<feature type="coiled-coil region" evidence="1">
    <location>
        <begin position="117"/>
        <end position="144"/>
    </location>
</feature>
<name>A0AAW0BUX6_9AGAR</name>
<accession>A0AAW0BUX6</accession>
<evidence type="ECO:0000256" key="1">
    <source>
        <dbReference type="SAM" id="Coils"/>
    </source>
</evidence>
<dbReference type="AlphaFoldDB" id="A0AAW0BUX6"/>